<feature type="region of interest" description="Disordered" evidence="1">
    <location>
        <begin position="32"/>
        <end position="174"/>
    </location>
</feature>
<sequence>MFKRTFLNKKKYVSYLTIALGLSVAPSLSAFSYDNSSSSNPSSNYSNPSSNPGSARDSYSGSSSKDSYSNPGSSGSRDSNSGSSGSRDSSSNPGSSSSRDSDSSPGSSSSGGSSSNPGSSSSGSNDSFSNYSSQRDVNPNSSSYYNPSGSSYSNAKDPYSGSSSATYSETSGDQELARRIREKISSGWFSRGYDRVSVQVNNGAVIIQGVVKSQADKDKVEKEIRDIDGVKSLTSHVNVEESHARGHEERQFLQDRAATSEDQQLNKKIRDNVSKGWLWDSYKDVSLNTSNGVVTLDGTVGSESDKQDLINEVQKVEGVKSVKSNLRIESRY</sequence>
<dbReference type="PATRIC" id="fig|83552.4.peg.675"/>
<evidence type="ECO:0000256" key="1">
    <source>
        <dbReference type="SAM" id="MobiDB-lite"/>
    </source>
</evidence>
<feature type="domain" description="BON" evidence="3">
    <location>
        <begin position="261"/>
        <end position="330"/>
    </location>
</feature>
<feature type="compositionally biased region" description="Low complexity" evidence="1">
    <location>
        <begin position="32"/>
        <end position="171"/>
    </location>
</feature>
<proteinExistence type="predicted"/>
<evidence type="ECO:0000313" key="5">
    <source>
        <dbReference type="Proteomes" id="UP000031307"/>
    </source>
</evidence>
<comment type="caution">
    <text evidence="4">The sequence shown here is derived from an EMBL/GenBank/DDBJ whole genome shotgun (WGS) entry which is preliminary data.</text>
</comment>
<dbReference type="InterPro" id="IPR007055">
    <property type="entry name" value="BON_dom"/>
</dbReference>
<dbReference type="PROSITE" id="PS50914">
    <property type="entry name" value="BON"/>
    <property type="match status" value="2"/>
</dbReference>
<dbReference type="PANTHER" id="PTHR34606:SF15">
    <property type="entry name" value="BON DOMAIN-CONTAINING PROTEIN"/>
    <property type="match status" value="1"/>
</dbReference>
<accession>A0A0C1CB23</accession>
<keyword evidence="2" id="KW-0732">Signal</keyword>
<reference evidence="4 5" key="1">
    <citation type="journal article" date="2014" name="Mol. Biol. Evol.">
        <title>Massive expansion of Ubiquitination-related gene families within the Chlamydiae.</title>
        <authorList>
            <person name="Domman D."/>
            <person name="Collingro A."/>
            <person name="Lagkouvardos I."/>
            <person name="Gehre L."/>
            <person name="Weinmaier T."/>
            <person name="Rattei T."/>
            <person name="Subtil A."/>
            <person name="Horn M."/>
        </authorList>
    </citation>
    <scope>NUCLEOTIDE SEQUENCE [LARGE SCALE GENOMIC DNA]</scope>
    <source>
        <strain evidence="4 5">OEW1</strain>
    </source>
</reference>
<gene>
    <name evidence="4" type="ORF">DB43_ES00090</name>
</gene>
<evidence type="ECO:0000256" key="2">
    <source>
        <dbReference type="SAM" id="SignalP"/>
    </source>
</evidence>
<dbReference type="Pfam" id="PF04972">
    <property type="entry name" value="BON"/>
    <property type="match status" value="2"/>
</dbReference>
<dbReference type="EMBL" id="JSAM01000037">
    <property type="protein sequence ID" value="KIA78135.1"/>
    <property type="molecule type" value="Genomic_DNA"/>
</dbReference>
<protein>
    <recommendedName>
        <fullName evidence="3">BON domain-containing protein</fullName>
    </recommendedName>
</protein>
<feature type="signal peptide" evidence="2">
    <location>
        <begin position="1"/>
        <end position="30"/>
    </location>
</feature>
<dbReference type="RefSeq" id="WP_006341782.1">
    <property type="nucleotide sequence ID" value="NZ_BAWW01000011.1"/>
</dbReference>
<dbReference type="AlphaFoldDB" id="A0A0C1CB23"/>
<name>A0A0C1CB23_9BACT</name>
<dbReference type="InterPro" id="IPR051686">
    <property type="entry name" value="Lipoprotein_DolP"/>
</dbReference>
<evidence type="ECO:0000259" key="3">
    <source>
        <dbReference type="PROSITE" id="PS50914"/>
    </source>
</evidence>
<feature type="chain" id="PRO_5002130046" description="BON domain-containing protein" evidence="2">
    <location>
        <begin position="31"/>
        <end position="332"/>
    </location>
</feature>
<dbReference type="Gene3D" id="3.30.1340.30">
    <property type="match status" value="2"/>
</dbReference>
<dbReference type="Proteomes" id="UP000031307">
    <property type="component" value="Unassembled WGS sequence"/>
</dbReference>
<feature type="domain" description="BON" evidence="3">
    <location>
        <begin position="172"/>
        <end position="241"/>
    </location>
</feature>
<organism evidence="4 5">
    <name type="scientific">Parachlamydia acanthamoebae</name>
    <dbReference type="NCBI Taxonomy" id="83552"/>
    <lineage>
        <taxon>Bacteria</taxon>
        <taxon>Pseudomonadati</taxon>
        <taxon>Chlamydiota</taxon>
        <taxon>Chlamydiia</taxon>
        <taxon>Parachlamydiales</taxon>
        <taxon>Parachlamydiaceae</taxon>
        <taxon>Parachlamydia</taxon>
    </lineage>
</organism>
<dbReference type="PANTHER" id="PTHR34606">
    <property type="entry name" value="BON DOMAIN-CONTAINING PROTEIN"/>
    <property type="match status" value="1"/>
</dbReference>
<evidence type="ECO:0000313" key="4">
    <source>
        <dbReference type="EMBL" id="KIA78135.1"/>
    </source>
</evidence>